<proteinExistence type="predicted"/>
<feature type="compositionally biased region" description="Basic and acidic residues" evidence="1">
    <location>
        <begin position="1071"/>
        <end position="1083"/>
    </location>
</feature>
<comment type="caution">
    <text evidence="2">The sequence shown here is derived from an EMBL/GenBank/DDBJ whole genome shotgun (WGS) entry which is preliminary data.</text>
</comment>
<feature type="region of interest" description="Disordered" evidence="1">
    <location>
        <begin position="1065"/>
        <end position="1129"/>
    </location>
</feature>
<feature type="compositionally biased region" description="Low complexity" evidence="1">
    <location>
        <begin position="1084"/>
        <end position="1097"/>
    </location>
</feature>
<keyword evidence="3" id="KW-1185">Reference proteome</keyword>
<gene>
    <name evidence="2" type="ORF">KFE25_000389</name>
</gene>
<dbReference type="OrthoDB" id="10260017at2759"/>
<evidence type="ECO:0000313" key="2">
    <source>
        <dbReference type="EMBL" id="KAG8467073.1"/>
    </source>
</evidence>
<evidence type="ECO:0000256" key="1">
    <source>
        <dbReference type="SAM" id="MobiDB-lite"/>
    </source>
</evidence>
<dbReference type="Proteomes" id="UP000751190">
    <property type="component" value="Unassembled WGS sequence"/>
</dbReference>
<organism evidence="2 3">
    <name type="scientific">Diacronema lutheri</name>
    <name type="common">Unicellular marine alga</name>
    <name type="synonym">Monochrysis lutheri</name>
    <dbReference type="NCBI Taxonomy" id="2081491"/>
    <lineage>
        <taxon>Eukaryota</taxon>
        <taxon>Haptista</taxon>
        <taxon>Haptophyta</taxon>
        <taxon>Pavlovophyceae</taxon>
        <taxon>Pavlovales</taxon>
        <taxon>Pavlovaceae</taxon>
        <taxon>Diacronema</taxon>
    </lineage>
</organism>
<dbReference type="EMBL" id="JAGTXO010000006">
    <property type="protein sequence ID" value="KAG8467073.1"/>
    <property type="molecule type" value="Genomic_DNA"/>
</dbReference>
<sequence>MAAPERSGERSDEAGFVLECGWLRRDDPAASAAPVGLAVLFQLNCPGCFRHALPALNRVASRRAMGRAVRALAISTAFEDFDVNTEANTRALLETGATVGASWRAGIRSFDLDERIAVGFDRLAPGVDARDARAVRARAEAELEDACAQEPRMRSLPEVARRALLASLEEHVRARTLEPQTFARNRCRGTPAFILFANLRPGRPVLRHWHGHAPDDDVDRWIAEAHATLAHAPRPCAGGEQDGGTRPCAGGEQDGGTRPSAGGEQDGGTRPSAGGEQDGGTRPSAGGEQDGGTRPCAGGEQDGGTRPYAGGEQDGGTRPSAGGEQDGGTRPSAGGEQDGGTRPSAGGEQDGGTRPSAGGEQDGGTRPSAGGEQDGGTRPCAGGEQDGGTRPSAGGEQDGGTRPYAGGEQDGGTRPSAGGEQDGGTHPYAGGEQDGGTRPSAGGEQDGGTRPYAGGEQDGGTRPSAGGEQDGGTRPSAGGEQDGGTRPYAGGEQDGGTRPSAGGEQDGGTRPSAGGEQDGGTRPSAGGEQDGGTRPSAGGEQDGGTHPYAGGEQDGGTRPSAGGEQDGGTRPYAGGEQDGGTRPSAGGEQDGGTRPSAGGEQDGGTHPYAGGEQDGGTRPSAGGEQDGGTRPYAGGEQDGGTRPSAGGEQDGGTRPSAGGEQDGGTHPYAGGEQDGGTRPSTGGEQDGGTRPYAGGEQDGGTRPSAGGEQDGGTHPYAGGEQDGGTRPSAGGEQDGGTRPYAGGEQDGGTRPSAGGEQDGGTRPSMAAVAAHGGSWEPFAAGTQAQLLARFAALGIAPPAAAERSRAALHLALGRALGADVNALLDVAGWPLCRAALFGKPCERERSAACPHSHDVPPATLAAARAHATATQARDEAARAARAADARCALALAQPRWLERRRCARILRYDVSEYGLREALAAVLELDRFVPHAAAPTADRRASVRAARAAGRHGCGAPAAAPVADVAGEGAGAGGAVMALSTDPLERRLQLLHLAQPRGQPPLCPALLRGLRLAGQHLPSRWRHAQRDKGRALQLLHGSPQWRAFVAAFDRFVAHVVAPQCVRRRPRGANGAHERRVDGGRDGDPSGSGCGSSSSSSSDEGEGEGAHDGDDSVAGATRPRLAYQRPPTVRVHTPGFATPIGLHCDADYPGHEGGEINVWVPLTRAVGSSALWLESSPGAADFAPVELGYGELLVFNGCRCRHYAMANRTGATRVSFDLRAIPADVWRDDYFGKIGDYPAAVL</sequence>
<feature type="region of interest" description="Disordered" evidence="1">
    <location>
        <begin position="232"/>
        <end position="767"/>
    </location>
</feature>
<reference evidence="2" key="1">
    <citation type="submission" date="2021-05" db="EMBL/GenBank/DDBJ databases">
        <title>The genome of the haptophyte Pavlova lutheri (Diacronema luteri, Pavlovales) - a model for lipid biosynthesis in eukaryotic algae.</title>
        <authorList>
            <person name="Hulatt C.J."/>
            <person name="Posewitz M.C."/>
        </authorList>
    </citation>
    <scope>NUCLEOTIDE SEQUENCE</scope>
    <source>
        <strain evidence="2">NIVA-4/92</strain>
    </source>
</reference>
<accession>A0A8J5XH13</accession>
<dbReference type="AlphaFoldDB" id="A0A8J5XH13"/>
<protein>
    <submittedName>
        <fullName evidence="2">Uncharacterized protein</fullName>
    </submittedName>
</protein>
<name>A0A8J5XH13_DIALT</name>
<dbReference type="SUPFAM" id="SSF51197">
    <property type="entry name" value="Clavaminate synthase-like"/>
    <property type="match status" value="1"/>
</dbReference>
<evidence type="ECO:0000313" key="3">
    <source>
        <dbReference type="Proteomes" id="UP000751190"/>
    </source>
</evidence>